<proteinExistence type="inferred from homology"/>
<comment type="caution">
    <text evidence="7">The sequence shown here is derived from an EMBL/GenBank/DDBJ whole genome shotgun (WGS) entry which is preliminary data.</text>
</comment>
<keyword evidence="4 6" id="KW-1133">Transmembrane helix</keyword>
<dbReference type="OrthoDB" id="10256333at2759"/>
<evidence type="ECO:0000313" key="8">
    <source>
        <dbReference type="Proteomes" id="UP000530660"/>
    </source>
</evidence>
<comment type="subcellular location">
    <subcellularLocation>
        <location evidence="1">Membrane</location>
        <topology evidence="1">Multi-pass membrane protein</topology>
    </subcellularLocation>
</comment>
<protein>
    <submittedName>
        <fullName evidence="7">Uncharacterized protein</fullName>
    </submittedName>
</protein>
<dbReference type="EMBL" id="VWRR01000003">
    <property type="protein sequence ID" value="KAF6004535.1"/>
    <property type="molecule type" value="Genomic_DNA"/>
</dbReference>
<dbReference type="PANTHER" id="PTHR13160:SF4">
    <property type="entry name" value="OLIGOSACCHARYLTRANSFERASE COMPLEX SUBUNIT OSTC"/>
    <property type="match status" value="1"/>
</dbReference>
<accession>A0A7J7IN40</accession>
<sequence length="222" mass="24705">MSISMMTRVERWAVRPGARHSGQRRRGASQPFENVLLVCFLALACPTLGSGNIIWTWKIKKQAMNFDPVALFLRLVVFRYVDAPAVHLELPSLPRLRPLTLFLLFLGSYMLLTGGITYDIIVGPPSVGQRLDSRTGAVVPVAIARGQLTSQYVIEGIFASLVHGLAVIGLVILDYTHSSRYLKDYERSFAYVAGISLTTVAMILQRVLMSMKLPNYMRYGNA</sequence>
<feature type="transmembrane region" description="Helical" evidence="6">
    <location>
        <begin position="188"/>
        <end position="208"/>
    </location>
</feature>
<keyword evidence="5 6" id="KW-0472">Membrane</keyword>
<evidence type="ECO:0000256" key="6">
    <source>
        <dbReference type="SAM" id="Phobius"/>
    </source>
</evidence>
<dbReference type="InterPro" id="IPR042416">
    <property type="entry name" value="OSTC"/>
</dbReference>
<dbReference type="Proteomes" id="UP000530660">
    <property type="component" value="Unassembled WGS sequence"/>
</dbReference>
<evidence type="ECO:0000256" key="3">
    <source>
        <dbReference type="ARBA" id="ARBA00022692"/>
    </source>
</evidence>
<evidence type="ECO:0000313" key="7">
    <source>
        <dbReference type="EMBL" id="KAF6004535.1"/>
    </source>
</evidence>
<keyword evidence="3 6" id="KW-0812">Transmembrane</keyword>
<evidence type="ECO:0000256" key="4">
    <source>
        <dbReference type="ARBA" id="ARBA00022989"/>
    </source>
</evidence>
<dbReference type="Pfam" id="PF04756">
    <property type="entry name" value="OST3_OST6"/>
    <property type="match status" value="1"/>
</dbReference>
<dbReference type="PANTHER" id="PTHR13160">
    <property type="entry name" value="OLIGOSACCHARYLTRANSFERASE COMPLEX SUBUNIT OSTC"/>
    <property type="match status" value="1"/>
</dbReference>
<feature type="transmembrane region" description="Helical" evidence="6">
    <location>
        <begin position="152"/>
        <end position="173"/>
    </location>
</feature>
<name>A0A7J7IN40_9RHOD</name>
<feature type="transmembrane region" description="Helical" evidence="6">
    <location>
        <begin position="35"/>
        <end position="57"/>
    </location>
</feature>
<gene>
    <name evidence="7" type="ORF">F1559_003953</name>
</gene>
<keyword evidence="8" id="KW-1185">Reference proteome</keyword>
<organism evidence="7 8">
    <name type="scientific">Cyanidiococcus yangmingshanensis</name>
    <dbReference type="NCBI Taxonomy" id="2690220"/>
    <lineage>
        <taxon>Eukaryota</taxon>
        <taxon>Rhodophyta</taxon>
        <taxon>Bangiophyceae</taxon>
        <taxon>Cyanidiales</taxon>
        <taxon>Cyanidiaceae</taxon>
        <taxon>Cyanidiococcus</taxon>
    </lineage>
</organism>
<evidence type="ECO:0000256" key="2">
    <source>
        <dbReference type="ARBA" id="ARBA00009376"/>
    </source>
</evidence>
<dbReference type="AlphaFoldDB" id="A0A7J7IN40"/>
<dbReference type="GO" id="GO:0008250">
    <property type="term" value="C:oligosaccharyltransferase complex"/>
    <property type="evidence" value="ECO:0007669"/>
    <property type="project" value="InterPro"/>
</dbReference>
<feature type="transmembrane region" description="Helical" evidence="6">
    <location>
        <begin position="101"/>
        <end position="121"/>
    </location>
</feature>
<comment type="similarity">
    <text evidence="2">Belongs to the OSTC family.</text>
</comment>
<dbReference type="InterPro" id="IPR021149">
    <property type="entry name" value="OligosaccharylTrfase_OST3/OST6"/>
</dbReference>
<reference evidence="7 8" key="1">
    <citation type="journal article" date="2020" name="J. Phycol.">
        <title>Comparative genome analysis reveals Cyanidiococcus gen. nov., a new extremophilic red algal genus sister to Cyanidioschyzon (Cyanidioschyzonaceae, Rhodophyta).</title>
        <authorList>
            <person name="Liu S.-L."/>
            <person name="Chiang Y.-R."/>
            <person name="Yoon H.S."/>
            <person name="Fu H.-Y."/>
        </authorList>
    </citation>
    <scope>NUCLEOTIDE SEQUENCE [LARGE SCALE GENOMIC DNA]</scope>
    <source>
        <strain evidence="7 8">THAL066</strain>
    </source>
</reference>
<evidence type="ECO:0000256" key="1">
    <source>
        <dbReference type="ARBA" id="ARBA00004141"/>
    </source>
</evidence>
<evidence type="ECO:0000256" key="5">
    <source>
        <dbReference type="ARBA" id="ARBA00023136"/>
    </source>
</evidence>